<sequence length="39" mass="4049">MTVHGAPLDEPYFRTPAAVVQFDVLVSPGRSGVADPGGH</sequence>
<reference evidence="2" key="1">
    <citation type="submission" date="2015-04" db="EMBL/GenBank/DDBJ databases">
        <title>Physiological reanalysis, assessment of diazotrophy, and genome sequences of multiple isolates of Streptomyces thermoautotrophicus.</title>
        <authorList>
            <person name="MacKellar D.C."/>
            <person name="Lieber L."/>
            <person name="Norman J."/>
            <person name="Bolger A."/>
            <person name="Tobin C."/>
            <person name="Murray J.W."/>
            <person name="Chang R."/>
            <person name="Ford T."/>
            <person name="Nguyen P.Q."/>
            <person name="Woodward J."/>
            <person name="Permingeat H."/>
            <person name="Joshi N.S."/>
            <person name="Silver P.A."/>
            <person name="Usadel B."/>
            <person name="Rutherford A.W."/>
            <person name="Friesen M."/>
            <person name="Prell J."/>
        </authorList>
    </citation>
    <scope>NUCLEOTIDE SEQUENCE [LARGE SCALE GENOMIC DNA]</scope>
    <source>
        <strain evidence="2">H1</strain>
    </source>
</reference>
<dbReference type="EMBL" id="LAXD01000001">
    <property type="protein sequence ID" value="KWW99669.1"/>
    <property type="molecule type" value="Genomic_DNA"/>
</dbReference>
<evidence type="ECO:0000313" key="1">
    <source>
        <dbReference type="EMBL" id="KWW99669.1"/>
    </source>
</evidence>
<evidence type="ECO:0000313" key="2">
    <source>
        <dbReference type="Proteomes" id="UP000070188"/>
    </source>
</evidence>
<proteinExistence type="predicted"/>
<accession>A0A132MPL6</accession>
<dbReference type="STRING" id="1469144.LI90_1308"/>
<protein>
    <submittedName>
        <fullName evidence="1">Uncharacterized protein</fullName>
    </submittedName>
</protein>
<comment type="caution">
    <text evidence="1">The sequence shown here is derived from an EMBL/GenBank/DDBJ whole genome shotgun (WGS) entry which is preliminary data.</text>
</comment>
<dbReference type="Proteomes" id="UP000070188">
    <property type="component" value="Unassembled WGS sequence"/>
</dbReference>
<keyword evidence="2" id="KW-1185">Reference proteome</keyword>
<dbReference type="PATRIC" id="fig|1469144.10.peg.1441"/>
<name>A0A132MPL6_9ACTN</name>
<gene>
    <name evidence="1" type="ORF">LI90_1308</name>
</gene>
<dbReference type="AlphaFoldDB" id="A0A132MPL6"/>
<organism evidence="1 2">
    <name type="scientific">Carbonactinospora thermoautotrophica</name>
    <dbReference type="NCBI Taxonomy" id="1469144"/>
    <lineage>
        <taxon>Bacteria</taxon>
        <taxon>Bacillati</taxon>
        <taxon>Actinomycetota</taxon>
        <taxon>Actinomycetes</taxon>
        <taxon>Kitasatosporales</taxon>
        <taxon>Carbonactinosporaceae</taxon>
        <taxon>Carbonactinospora</taxon>
    </lineage>
</organism>